<gene>
    <name evidence="3" type="ORF">HTAM1171_LOCUS8628</name>
</gene>
<evidence type="ECO:0000256" key="1">
    <source>
        <dbReference type="SAM" id="MobiDB-lite"/>
    </source>
</evidence>
<dbReference type="AlphaFoldDB" id="A0A7S2MVD5"/>
<name>A0A7S2MVD5_9STRA</name>
<dbReference type="PANTHER" id="PTHR12136">
    <property type="entry name" value="ENHANCED DISEASE RESISTANCE-RELATED"/>
    <property type="match status" value="1"/>
</dbReference>
<dbReference type="PANTHER" id="PTHR12136:SF41">
    <property type="entry name" value="PLECKSTRIN HOMOLOGY (PH) AND LIPID-BINDING START DOMAINS-CONTAINING PROTEIN"/>
    <property type="match status" value="1"/>
</dbReference>
<dbReference type="InterPro" id="IPR009769">
    <property type="entry name" value="EDR2_C"/>
</dbReference>
<dbReference type="EMBL" id="HBGV01014084">
    <property type="protein sequence ID" value="CAD9504801.1"/>
    <property type="molecule type" value="Transcribed_RNA"/>
</dbReference>
<feature type="region of interest" description="Disordered" evidence="1">
    <location>
        <begin position="16"/>
        <end position="35"/>
    </location>
</feature>
<reference evidence="3" key="1">
    <citation type="submission" date="2021-01" db="EMBL/GenBank/DDBJ databases">
        <authorList>
            <person name="Corre E."/>
            <person name="Pelletier E."/>
            <person name="Niang G."/>
            <person name="Scheremetjew M."/>
            <person name="Finn R."/>
            <person name="Kale V."/>
            <person name="Holt S."/>
            <person name="Cochrane G."/>
            <person name="Meng A."/>
            <person name="Brown T."/>
            <person name="Cohen L."/>
        </authorList>
    </citation>
    <scope>NUCLEOTIDE SEQUENCE</scope>
    <source>
        <strain evidence="3">CCMP826</strain>
    </source>
</reference>
<protein>
    <recommendedName>
        <fullName evidence="2">Protein ENHANCED DISEASE RESISTANCE 2 C-terminal domain-containing protein</fullName>
    </recommendedName>
</protein>
<sequence>MSLEHEEEFHNCFEALTDSPESSPSSSFSLKKSLNDDGCSSIRTASFSQSTSSNGAFDEDSPIANVPKTCGYCSTFDAGTFRVRGKNYKRDKMKFEAGPSLFRYLASDIVQVDDYVRTGFCKLPNERIQLALEREKEMHSKGLPSDMPPYVVAVNIIMPGPPCYHMVYYYAVDDMSTIDGTDGTPSSRLARKFFFEEDDEFRNDTFKLIPRIAKGNIFVKKAVGTTPTILGRKIDVKYEFGDRFCEIICDATSSQVANKVCTLVNSYAKSLVVEMAFLLEGHDITMLPERIFGCIRLTHVDFSKIRVVRTKNIENGEEEDRSDESTSS</sequence>
<organism evidence="3">
    <name type="scientific">Helicotheca tamesis</name>
    <dbReference type="NCBI Taxonomy" id="374047"/>
    <lineage>
        <taxon>Eukaryota</taxon>
        <taxon>Sar</taxon>
        <taxon>Stramenopiles</taxon>
        <taxon>Ochrophyta</taxon>
        <taxon>Bacillariophyta</taxon>
        <taxon>Mediophyceae</taxon>
        <taxon>Lithodesmiophycidae</taxon>
        <taxon>Lithodesmiales</taxon>
        <taxon>Lithodesmiaceae</taxon>
        <taxon>Helicotheca</taxon>
    </lineage>
</organism>
<dbReference type="InterPro" id="IPR045096">
    <property type="entry name" value="EDR2-like"/>
</dbReference>
<feature type="domain" description="Protein ENHANCED DISEASE RESISTANCE 2 C-terminal" evidence="2">
    <location>
        <begin position="75"/>
        <end position="301"/>
    </location>
</feature>
<evidence type="ECO:0000313" key="3">
    <source>
        <dbReference type="EMBL" id="CAD9504801.1"/>
    </source>
</evidence>
<dbReference type="Pfam" id="PF07059">
    <property type="entry name" value="EDR2_C"/>
    <property type="match status" value="1"/>
</dbReference>
<feature type="compositionally biased region" description="Low complexity" evidence="1">
    <location>
        <begin position="19"/>
        <end position="32"/>
    </location>
</feature>
<accession>A0A7S2MVD5</accession>
<proteinExistence type="predicted"/>
<evidence type="ECO:0000259" key="2">
    <source>
        <dbReference type="Pfam" id="PF07059"/>
    </source>
</evidence>